<dbReference type="Proteomes" id="UP001589647">
    <property type="component" value="Unassembled WGS sequence"/>
</dbReference>
<keyword evidence="1" id="KW-1133">Transmembrane helix</keyword>
<protein>
    <submittedName>
        <fullName evidence="2">Uncharacterized protein</fullName>
    </submittedName>
</protein>
<dbReference type="RefSeq" id="WP_189652648.1">
    <property type="nucleotide sequence ID" value="NZ_BMRC01000030.1"/>
</dbReference>
<gene>
    <name evidence="2" type="ORF">ACFFV7_42120</name>
</gene>
<feature type="transmembrane region" description="Helical" evidence="1">
    <location>
        <begin position="62"/>
        <end position="86"/>
    </location>
</feature>
<name>A0ABV5IVR5_9ACTN</name>
<organism evidence="2 3">
    <name type="scientific">Nonomuraea spiralis</name>
    <dbReference type="NCBI Taxonomy" id="46182"/>
    <lineage>
        <taxon>Bacteria</taxon>
        <taxon>Bacillati</taxon>
        <taxon>Actinomycetota</taxon>
        <taxon>Actinomycetes</taxon>
        <taxon>Streptosporangiales</taxon>
        <taxon>Streptosporangiaceae</taxon>
        <taxon>Nonomuraea</taxon>
    </lineage>
</organism>
<feature type="transmembrane region" description="Helical" evidence="1">
    <location>
        <begin position="145"/>
        <end position="169"/>
    </location>
</feature>
<sequence>MAMKLLHAAPATSDTAQPAPRWALRIAYALPWLLLPTCLWRLPFAFHFDMGQLNDAPVSPLWISIPYVFGLSVLTELAALLSIGLVRGWGEVVPNWIPVIGGRRVPPMAAVVPATAGGLLLTAVSVWMVLSWVGVSDSIAYENGWWQALAMVSITPTALWGPILLALAYSYQLRRRPARG</sequence>
<feature type="transmembrane region" description="Helical" evidence="1">
    <location>
        <begin position="107"/>
        <end position="133"/>
    </location>
</feature>
<keyword evidence="3" id="KW-1185">Reference proteome</keyword>
<accession>A0ABV5IVR5</accession>
<comment type="caution">
    <text evidence="2">The sequence shown here is derived from an EMBL/GenBank/DDBJ whole genome shotgun (WGS) entry which is preliminary data.</text>
</comment>
<proteinExistence type="predicted"/>
<keyword evidence="1" id="KW-0472">Membrane</keyword>
<evidence type="ECO:0000256" key="1">
    <source>
        <dbReference type="SAM" id="Phobius"/>
    </source>
</evidence>
<feature type="transmembrane region" description="Helical" evidence="1">
    <location>
        <begin position="22"/>
        <end position="42"/>
    </location>
</feature>
<dbReference type="EMBL" id="JBHMEI010000066">
    <property type="protein sequence ID" value="MFB9207839.1"/>
    <property type="molecule type" value="Genomic_DNA"/>
</dbReference>
<evidence type="ECO:0000313" key="2">
    <source>
        <dbReference type="EMBL" id="MFB9207839.1"/>
    </source>
</evidence>
<reference evidence="2 3" key="1">
    <citation type="submission" date="2024-09" db="EMBL/GenBank/DDBJ databases">
        <authorList>
            <person name="Sun Q."/>
            <person name="Mori K."/>
        </authorList>
    </citation>
    <scope>NUCLEOTIDE SEQUENCE [LARGE SCALE GENOMIC DNA]</scope>
    <source>
        <strain evidence="2 3">CCM 3426</strain>
    </source>
</reference>
<evidence type="ECO:0000313" key="3">
    <source>
        <dbReference type="Proteomes" id="UP001589647"/>
    </source>
</evidence>
<keyword evidence="1" id="KW-0812">Transmembrane</keyword>